<evidence type="ECO:0000313" key="3">
    <source>
        <dbReference type="Proteomes" id="UP001597520"/>
    </source>
</evidence>
<organism evidence="2 3">
    <name type="scientific">Salibacterium lacus</name>
    <dbReference type="NCBI Taxonomy" id="1898109"/>
    <lineage>
        <taxon>Bacteria</taxon>
        <taxon>Bacillati</taxon>
        <taxon>Bacillota</taxon>
        <taxon>Bacilli</taxon>
        <taxon>Bacillales</taxon>
        <taxon>Bacillaceae</taxon>
    </lineage>
</organism>
<sequence length="115" mass="12945">MKRILQIIGIVFIASGLIFGLTQISNLNEQHETVQYWKDSADESYDNELIQQEYRTIQSAYKTDLTLTLGTVLSGIISGVFFLALATIIALLQRIVRNTEVESNTSTYQQNNVAE</sequence>
<gene>
    <name evidence="2" type="ORF">ACFSUB_00515</name>
</gene>
<keyword evidence="1" id="KW-0812">Transmembrane</keyword>
<dbReference type="Proteomes" id="UP001597520">
    <property type="component" value="Unassembled WGS sequence"/>
</dbReference>
<evidence type="ECO:0008006" key="4">
    <source>
        <dbReference type="Google" id="ProtNLM"/>
    </source>
</evidence>
<evidence type="ECO:0000256" key="1">
    <source>
        <dbReference type="SAM" id="Phobius"/>
    </source>
</evidence>
<protein>
    <recommendedName>
        <fullName evidence="4">DUF4306 domain-containing protein</fullName>
    </recommendedName>
</protein>
<dbReference type="RefSeq" id="WP_380711239.1">
    <property type="nucleotide sequence ID" value="NZ_JBHUML010000002.1"/>
</dbReference>
<reference evidence="3" key="1">
    <citation type="journal article" date="2019" name="Int. J. Syst. Evol. Microbiol.">
        <title>The Global Catalogue of Microorganisms (GCM) 10K type strain sequencing project: providing services to taxonomists for standard genome sequencing and annotation.</title>
        <authorList>
            <consortium name="The Broad Institute Genomics Platform"/>
            <consortium name="The Broad Institute Genome Sequencing Center for Infectious Disease"/>
            <person name="Wu L."/>
            <person name="Ma J."/>
        </authorList>
    </citation>
    <scope>NUCLEOTIDE SEQUENCE [LARGE SCALE GENOMIC DNA]</scope>
    <source>
        <strain evidence="3">KCTC 33792</strain>
    </source>
</reference>
<keyword evidence="1" id="KW-1133">Transmembrane helix</keyword>
<comment type="caution">
    <text evidence="2">The sequence shown here is derived from an EMBL/GenBank/DDBJ whole genome shotgun (WGS) entry which is preliminary data.</text>
</comment>
<name>A0ABW5SX86_9BACI</name>
<feature type="transmembrane region" description="Helical" evidence="1">
    <location>
        <begin position="72"/>
        <end position="92"/>
    </location>
</feature>
<keyword evidence="1" id="KW-0472">Membrane</keyword>
<keyword evidence="3" id="KW-1185">Reference proteome</keyword>
<proteinExistence type="predicted"/>
<dbReference type="EMBL" id="JBHUML010000002">
    <property type="protein sequence ID" value="MFD2703933.1"/>
    <property type="molecule type" value="Genomic_DNA"/>
</dbReference>
<evidence type="ECO:0000313" key="2">
    <source>
        <dbReference type="EMBL" id="MFD2703933.1"/>
    </source>
</evidence>
<accession>A0ABW5SX86</accession>